<dbReference type="InterPro" id="IPR014044">
    <property type="entry name" value="CAP_dom"/>
</dbReference>
<protein>
    <recommendedName>
        <fullName evidence="2">SCP domain-containing protein</fullName>
    </recommendedName>
</protein>
<gene>
    <name evidence="3" type="ORF">BMG03_16850</name>
</gene>
<dbReference type="CDD" id="cd05379">
    <property type="entry name" value="CAP_bacterial"/>
    <property type="match status" value="1"/>
</dbReference>
<reference evidence="3 4" key="1">
    <citation type="submission" date="2017-01" db="EMBL/GenBank/DDBJ databases">
        <title>The complete genome sequence of a sulfur-oxidizing marine bacterium Thioclava sp. 25B10_4T.</title>
        <authorList>
            <person name="Liu Y."/>
            <person name="Lai Q."/>
            <person name="Shao Z."/>
        </authorList>
    </citation>
    <scope>NUCLEOTIDE SEQUENCE [LARGE SCALE GENOMIC DNA]</scope>
    <source>
        <strain evidence="3 4">25B10_4</strain>
    </source>
</reference>
<evidence type="ECO:0000313" key="3">
    <source>
        <dbReference type="EMBL" id="AQS49270.1"/>
    </source>
</evidence>
<feature type="chain" id="PRO_5046453523" description="SCP domain-containing protein" evidence="1">
    <location>
        <begin position="30"/>
        <end position="164"/>
    </location>
</feature>
<organism evidence="3 4">
    <name type="scientific">Thioclava nitratireducens</name>
    <dbReference type="NCBI Taxonomy" id="1915078"/>
    <lineage>
        <taxon>Bacteria</taxon>
        <taxon>Pseudomonadati</taxon>
        <taxon>Pseudomonadota</taxon>
        <taxon>Alphaproteobacteria</taxon>
        <taxon>Rhodobacterales</taxon>
        <taxon>Paracoccaceae</taxon>
        <taxon>Thioclava</taxon>
    </lineage>
</organism>
<feature type="domain" description="SCP" evidence="2">
    <location>
        <begin position="47"/>
        <end position="158"/>
    </location>
</feature>
<feature type="signal peptide" evidence="1">
    <location>
        <begin position="1"/>
        <end position="29"/>
    </location>
</feature>
<dbReference type="SUPFAM" id="SSF55797">
    <property type="entry name" value="PR-1-like"/>
    <property type="match status" value="1"/>
</dbReference>
<dbReference type="Pfam" id="PF00188">
    <property type="entry name" value="CAP"/>
    <property type="match status" value="1"/>
</dbReference>
<dbReference type="InterPro" id="IPR035940">
    <property type="entry name" value="CAP_sf"/>
</dbReference>
<evidence type="ECO:0000259" key="2">
    <source>
        <dbReference type="Pfam" id="PF00188"/>
    </source>
</evidence>
<keyword evidence="4" id="KW-1185">Reference proteome</keyword>
<dbReference type="EMBL" id="CP019437">
    <property type="protein sequence ID" value="AQS49270.1"/>
    <property type="molecule type" value="Genomic_DNA"/>
</dbReference>
<evidence type="ECO:0000256" key="1">
    <source>
        <dbReference type="SAM" id="SignalP"/>
    </source>
</evidence>
<proteinExistence type="predicted"/>
<dbReference type="Proteomes" id="UP000185622">
    <property type="component" value="Chromosome"/>
</dbReference>
<name>A0ABM6IKH0_9RHOB</name>
<keyword evidence="1" id="KW-0732">Signal</keyword>
<dbReference type="PANTHER" id="PTHR31157:SF1">
    <property type="entry name" value="SCP DOMAIN-CONTAINING PROTEIN"/>
    <property type="match status" value="1"/>
</dbReference>
<accession>A0ABM6IKH0</accession>
<sequence>MRSLGTTRLIRIFALSALLFGLLPLAAQAGECAIDAAQGREIAQATSQQRQAQGLNALAMDPQLTQAAAAQGCDMARRGFFAHTGSDGSTPLTRAERAGFHACLIAENVAMGQRDPGETFDAWMKSSGHRRNILLRGVTRIGVAVVPKRDGKGSWYVMVLAKPC</sequence>
<evidence type="ECO:0000313" key="4">
    <source>
        <dbReference type="Proteomes" id="UP000185622"/>
    </source>
</evidence>
<dbReference type="PANTHER" id="PTHR31157">
    <property type="entry name" value="SCP DOMAIN-CONTAINING PROTEIN"/>
    <property type="match status" value="1"/>
</dbReference>
<dbReference type="Gene3D" id="3.40.33.10">
    <property type="entry name" value="CAP"/>
    <property type="match status" value="1"/>
</dbReference>